<gene>
    <name evidence="1" type="ORF">Q5I04_01865</name>
    <name evidence="2" type="ORF">Q5I06_01865</name>
</gene>
<evidence type="ECO:0000313" key="4">
    <source>
        <dbReference type="Proteomes" id="UP001240777"/>
    </source>
</evidence>
<protein>
    <submittedName>
        <fullName evidence="2">Uncharacterized protein</fullName>
    </submittedName>
</protein>
<evidence type="ECO:0000313" key="3">
    <source>
        <dbReference type="Proteomes" id="UP001177258"/>
    </source>
</evidence>
<sequence>MFRGFFVFLFFVISSYSYEWKYDLGFDFYLDNLEESLPYWDTRTIYGVRLAPEVGIAFDEHQSLMFGGYAIQNMGEQKFPTKANISIYYSAIGEKFSSYFGIFPRKHSIAHYPLSFFRNDFYFFNPNINGLMFQYKSGDTSKIANGYAEFIFDWYGGNLSKRLDEFMLLASSQYNFLNDYLFVGGNFLMYHFKNDEYLSKDGSNGDTYLMDRIYYNLYVGSSLKTLMPYMQEAYIKFGTLSSLERKRRLSTGLDPFYNGLGYQLDIGAQYKGFGVKNSYYFGKPQMKYFSEYGEDFYSGLPFYQGTKYDRADFYYEYKNDILSARFSIIFHFVNNTIANQEMLTLTLDTHKLFKMLKTTSE</sequence>
<reference evidence="2 4" key="1">
    <citation type="submission" date="2023-07" db="EMBL/GenBank/DDBJ databases">
        <title>Unpublished Manusciprt.</title>
        <authorList>
            <person name="Aydin F."/>
            <person name="Tarhane S."/>
            <person name="Saticioglu I.B."/>
            <person name="Karakaya E."/>
            <person name="Abay S."/>
            <person name="Guran O."/>
            <person name="Bozkurt E."/>
            <person name="Uzum N."/>
            <person name="Olgun K."/>
            <person name="Jablonski D."/>
        </authorList>
    </citation>
    <scope>NUCLEOTIDE SEQUENCE</scope>
    <source>
        <strain evidence="4">faydin-H75</strain>
        <strain evidence="2">Faydin-H76</strain>
    </source>
</reference>
<dbReference type="AlphaFoldDB" id="A0AA90PHT2"/>
<accession>A0AA90PHT2</accession>
<keyword evidence="4" id="KW-1185">Reference proteome</keyword>
<dbReference type="EMBL" id="JAUPEV010000002">
    <property type="protein sequence ID" value="MDO7252665.1"/>
    <property type="molecule type" value="Genomic_DNA"/>
</dbReference>
<dbReference type="Proteomes" id="UP001240777">
    <property type="component" value="Unassembled WGS sequence"/>
</dbReference>
<reference evidence="1 3" key="3">
    <citation type="journal article" date="2024" name="Syst. Appl. Microbiol.">
        <title>Helicobacter cappadocius sp. nov., from lizards: The first psychrotrophic Helicobacter species.</title>
        <authorList>
            <person name="Aydin F."/>
            <person name="Tarhane S."/>
            <person name="Karakaya E."/>
            <person name="Abay S."/>
            <person name="Kayman T."/>
            <person name="Guran O."/>
            <person name="Bozkurt E."/>
            <person name="Uzum N."/>
            <person name="Avci A."/>
            <person name="Olgun K."/>
            <person name="Jablonski D."/>
            <person name="Guran C."/>
            <person name="Burcin Saticioglu I."/>
        </authorList>
    </citation>
    <scope>NUCLEOTIDE SEQUENCE [LARGE SCALE GENOMIC DNA]</scope>
    <source>
        <strain evidence="1">Faydin-H75</strain>
        <strain evidence="3">faydin-H76</strain>
    </source>
</reference>
<name>A0AA90PHT2_9HELI</name>
<proteinExistence type="predicted"/>
<evidence type="ECO:0000313" key="1">
    <source>
        <dbReference type="EMBL" id="MDO7252665.1"/>
    </source>
</evidence>
<organism evidence="2 3">
    <name type="scientific">Helicobacter cappadocius</name>
    <dbReference type="NCBI Taxonomy" id="3063998"/>
    <lineage>
        <taxon>Bacteria</taxon>
        <taxon>Pseudomonadati</taxon>
        <taxon>Campylobacterota</taxon>
        <taxon>Epsilonproteobacteria</taxon>
        <taxon>Campylobacterales</taxon>
        <taxon>Helicobacteraceae</taxon>
        <taxon>Helicobacter</taxon>
    </lineage>
</organism>
<dbReference type="RefSeq" id="WP_305516507.1">
    <property type="nucleotide sequence ID" value="NZ_JAUPEV010000002.1"/>
</dbReference>
<evidence type="ECO:0000313" key="2">
    <source>
        <dbReference type="EMBL" id="MDP2538532.1"/>
    </source>
</evidence>
<reference evidence="1" key="2">
    <citation type="submission" date="2023-07" db="EMBL/GenBank/DDBJ databases">
        <authorList>
            <person name="Aydin F."/>
            <person name="Tarhane S."/>
            <person name="Saticioglu I.B."/>
            <person name="Karakaya E."/>
            <person name="Abay S."/>
            <person name="Guran O."/>
            <person name="Bozkurt E."/>
            <person name="Uzum N."/>
            <person name="Olgun K."/>
            <person name="Jablonski D."/>
        </authorList>
    </citation>
    <scope>NUCLEOTIDE SEQUENCE</scope>
    <source>
        <strain evidence="1">Faydin-H75</strain>
    </source>
</reference>
<dbReference type="EMBL" id="JAUYZK010000002">
    <property type="protein sequence ID" value="MDP2538532.1"/>
    <property type="molecule type" value="Genomic_DNA"/>
</dbReference>
<dbReference type="Proteomes" id="UP001177258">
    <property type="component" value="Unassembled WGS sequence"/>
</dbReference>
<comment type="caution">
    <text evidence="2">The sequence shown here is derived from an EMBL/GenBank/DDBJ whole genome shotgun (WGS) entry which is preliminary data.</text>
</comment>